<feature type="region of interest" description="Disordered" evidence="1">
    <location>
        <begin position="89"/>
        <end position="108"/>
    </location>
</feature>
<evidence type="ECO:0000256" key="2">
    <source>
        <dbReference type="SAM" id="Phobius"/>
    </source>
</evidence>
<gene>
    <name evidence="3" type="ORF">SNOG_15470</name>
</gene>
<dbReference type="GeneID" id="5982546"/>
<dbReference type="InParanoid" id="Q0TYC6"/>
<protein>
    <submittedName>
        <fullName evidence="3">Uncharacterized protein</fullName>
    </submittedName>
</protein>
<keyword evidence="2" id="KW-0812">Transmembrane</keyword>
<dbReference type="RefSeq" id="XP_001805617.1">
    <property type="nucleotide sequence ID" value="XM_001805565.1"/>
</dbReference>
<feature type="transmembrane region" description="Helical" evidence="2">
    <location>
        <begin position="22"/>
        <end position="42"/>
    </location>
</feature>
<dbReference type="KEGG" id="pno:SNOG_15470"/>
<reference evidence="4" key="1">
    <citation type="journal article" date="2007" name="Plant Cell">
        <title>Dothideomycete-plant interactions illuminated by genome sequencing and EST analysis of the wheat pathogen Stagonospora nodorum.</title>
        <authorList>
            <person name="Hane J.K."/>
            <person name="Lowe R.G."/>
            <person name="Solomon P.S."/>
            <person name="Tan K.C."/>
            <person name="Schoch C.L."/>
            <person name="Spatafora J.W."/>
            <person name="Crous P.W."/>
            <person name="Kodira C."/>
            <person name="Birren B.W."/>
            <person name="Galagan J.E."/>
            <person name="Torriani S.F."/>
            <person name="McDonald B.A."/>
            <person name="Oliver R.P."/>
        </authorList>
    </citation>
    <scope>NUCLEOTIDE SEQUENCE [LARGE SCALE GENOMIC DNA]</scope>
    <source>
        <strain evidence="4">SN15 / ATCC MYA-4574 / FGSC 10173</strain>
    </source>
</reference>
<dbReference type="EMBL" id="CH445362">
    <property type="protein sequence ID" value="EAT77135.1"/>
    <property type="molecule type" value="Genomic_DNA"/>
</dbReference>
<evidence type="ECO:0000313" key="3">
    <source>
        <dbReference type="EMBL" id="EAT77135.1"/>
    </source>
</evidence>
<proteinExistence type="predicted"/>
<dbReference type="AlphaFoldDB" id="Q0TYC6"/>
<keyword evidence="2" id="KW-1133">Transmembrane helix</keyword>
<sequence length="108" mass="12613">MAPAQSKNTGESTWDPSRVVEVIALLLTVPGAIAALATLWIIHRQRQRKERVRHNAVQRHPPINGWSSDQSNARIIDWFQHHYDELQGEMSSEREQWEEEMKDFSHED</sequence>
<organism evidence="3 4">
    <name type="scientific">Phaeosphaeria nodorum (strain SN15 / ATCC MYA-4574 / FGSC 10173)</name>
    <name type="common">Glume blotch fungus</name>
    <name type="synonym">Parastagonospora nodorum</name>
    <dbReference type="NCBI Taxonomy" id="321614"/>
    <lineage>
        <taxon>Eukaryota</taxon>
        <taxon>Fungi</taxon>
        <taxon>Dikarya</taxon>
        <taxon>Ascomycota</taxon>
        <taxon>Pezizomycotina</taxon>
        <taxon>Dothideomycetes</taxon>
        <taxon>Pleosporomycetidae</taxon>
        <taxon>Pleosporales</taxon>
        <taxon>Pleosporineae</taxon>
        <taxon>Phaeosphaeriaceae</taxon>
        <taxon>Parastagonospora</taxon>
    </lineage>
</organism>
<name>Q0TYC6_PHANO</name>
<accession>Q0TYC6</accession>
<dbReference type="Proteomes" id="UP000001055">
    <property type="component" value="Unassembled WGS sequence"/>
</dbReference>
<keyword evidence="2" id="KW-0472">Membrane</keyword>
<evidence type="ECO:0000256" key="1">
    <source>
        <dbReference type="SAM" id="MobiDB-lite"/>
    </source>
</evidence>
<evidence type="ECO:0000313" key="4">
    <source>
        <dbReference type="Proteomes" id="UP000001055"/>
    </source>
</evidence>